<sequence length="267" mass="29731">MNRSLVLILIAVIGAAAWFGYNGYRSSEADARRQALRHSVCQRMADIRQASEEEISACVEDSDVYKTQLNAVMTSRLPAMRKHLNSEIKKVNAALAHLDIAKFKKMDSAEFAQTYDPFAFDPATNRNAKLDRTRVSVQGLEVSDYQEPDMPTKLPSLSFRDPTASDGSSIFGVDIDPKVYEIMSSVTEFACFIVSEVDGGCHGEIFVVNREDALGNQPYIVGLMMEEFTDDQAIAYFSKFFIPTFQDGSEDADEAKMRGILDSFPVN</sequence>
<proteinExistence type="predicted"/>
<evidence type="ECO:0000313" key="1">
    <source>
        <dbReference type="EMBL" id="CTQ47368.1"/>
    </source>
</evidence>
<protein>
    <submittedName>
        <fullName evidence="1">Uncharacterized protein</fullName>
    </submittedName>
</protein>
<dbReference type="Proteomes" id="UP000048926">
    <property type="component" value="Unassembled WGS sequence"/>
</dbReference>
<name>A0A0M6YCH3_9HYPH</name>
<gene>
    <name evidence="1" type="ORF">LAL4801_05830</name>
</gene>
<dbReference type="AlphaFoldDB" id="A0A0M6YCH3"/>
<accession>A0A0M6YCH3</accession>
<keyword evidence="2" id="KW-1185">Reference proteome</keyword>
<dbReference type="EMBL" id="CXST01000006">
    <property type="protein sequence ID" value="CTQ47368.1"/>
    <property type="molecule type" value="Genomic_DNA"/>
</dbReference>
<organism evidence="1 2">
    <name type="scientific">Roseibium aggregatum</name>
    <dbReference type="NCBI Taxonomy" id="187304"/>
    <lineage>
        <taxon>Bacteria</taxon>
        <taxon>Pseudomonadati</taxon>
        <taxon>Pseudomonadota</taxon>
        <taxon>Alphaproteobacteria</taxon>
        <taxon>Hyphomicrobiales</taxon>
        <taxon>Stappiaceae</taxon>
        <taxon>Roseibium</taxon>
    </lineage>
</organism>
<evidence type="ECO:0000313" key="2">
    <source>
        <dbReference type="Proteomes" id="UP000048926"/>
    </source>
</evidence>
<reference evidence="2" key="1">
    <citation type="submission" date="2015-07" db="EMBL/GenBank/DDBJ databases">
        <authorList>
            <person name="Rodrigo-Torres Lidia"/>
            <person name="Arahal R.David."/>
        </authorList>
    </citation>
    <scope>NUCLEOTIDE SEQUENCE [LARGE SCALE GENOMIC DNA]</scope>
    <source>
        <strain evidence="2">CECT 4801</strain>
    </source>
</reference>